<dbReference type="PANTHER" id="PTHR13504">
    <property type="entry name" value="FIDO DOMAIN-CONTAINING PROTEIN DDB_G0283145"/>
    <property type="match status" value="1"/>
</dbReference>
<dbReference type="GO" id="GO:0005524">
    <property type="term" value="F:ATP binding"/>
    <property type="evidence" value="ECO:0007669"/>
    <property type="project" value="UniProtKB-KW"/>
</dbReference>
<dbReference type="PROSITE" id="PS51459">
    <property type="entry name" value="FIDO"/>
    <property type="match status" value="1"/>
</dbReference>
<accession>A0A2K2U2S7</accession>
<keyword evidence="5" id="KW-1185">Reference proteome</keyword>
<feature type="active site" evidence="1">
    <location>
        <position position="28"/>
    </location>
</feature>
<reference evidence="4 5" key="1">
    <citation type="journal article" date="2018" name="Int. J. Syst. Evol. Microbiol.">
        <title>Rubneribacter badeniensis gen. nov., sp. nov. and Enteroscipio rubneri gen. nov., sp. nov., new members of the Eggerthellaceae isolated from human faeces.</title>
        <authorList>
            <person name="Danylec N."/>
            <person name="Gobl A."/>
            <person name="Stoll D.A."/>
            <person name="Hetzer B."/>
            <person name="Kulling S.E."/>
            <person name="Huch M."/>
        </authorList>
    </citation>
    <scope>NUCLEOTIDE SEQUENCE [LARGE SCALE GENOMIC DNA]</scope>
    <source>
        <strain evidence="4 5">ResAG-85</strain>
    </source>
</reference>
<proteinExistence type="predicted"/>
<dbReference type="InterPro" id="IPR036597">
    <property type="entry name" value="Fido-like_dom_sf"/>
</dbReference>
<evidence type="ECO:0000313" key="4">
    <source>
        <dbReference type="EMBL" id="PNV64625.1"/>
    </source>
</evidence>
<evidence type="ECO:0000259" key="3">
    <source>
        <dbReference type="PROSITE" id="PS51459"/>
    </source>
</evidence>
<keyword evidence="2" id="KW-0547">Nucleotide-binding</keyword>
<evidence type="ECO:0000256" key="2">
    <source>
        <dbReference type="PIRSR" id="PIRSR640198-2"/>
    </source>
</evidence>
<evidence type="ECO:0000313" key="5">
    <source>
        <dbReference type="Proteomes" id="UP000236488"/>
    </source>
</evidence>
<dbReference type="InterPro" id="IPR003812">
    <property type="entry name" value="Fido"/>
</dbReference>
<name>A0A2K2U2S7_9ACTN</name>
<dbReference type="InterPro" id="IPR040198">
    <property type="entry name" value="Fido_containing"/>
</dbReference>
<dbReference type="EMBL" id="PPEL01000080">
    <property type="protein sequence ID" value="PNV64625.1"/>
    <property type="molecule type" value="Genomic_DNA"/>
</dbReference>
<dbReference type="PANTHER" id="PTHR13504:SF38">
    <property type="entry name" value="FIDO DOMAIN-CONTAINING PROTEIN"/>
    <property type="match status" value="1"/>
</dbReference>
<dbReference type="SUPFAM" id="SSF140931">
    <property type="entry name" value="Fic-like"/>
    <property type="match status" value="1"/>
</dbReference>
<feature type="binding site" evidence="2">
    <location>
        <begin position="32"/>
        <end position="39"/>
    </location>
    <ligand>
        <name>ATP</name>
        <dbReference type="ChEBI" id="CHEBI:30616"/>
    </ligand>
</feature>
<dbReference type="AlphaFoldDB" id="A0A2K2U2S7"/>
<feature type="domain" description="Fido" evidence="3">
    <location>
        <begin position="1"/>
        <end position="101"/>
    </location>
</feature>
<protein>
    <recommendedName>
        <fullName evidence="3">Fido domain-containing protein</fullName>
    </recommendedName>
</protein>
<sequence>MFWPKFNRWVVSPVVQAALAHAQFEAVHPFIDGNGRTGRALIHLVLRRRGSAANFVPPISLVMATRSKSYIQGLSAFRAVDSEVGDGGREGVNEWVSFFAGACLTACEEAAAFEERAAASALVAGEAWAGAEELGA</sequence>
<gene>
    <name evidence="4" type="ORF">C2L80_10955</name>
</gene>
<organism evidence="4 5">
    <name type="scientific">Rubneribacter badeniensis</name>
    <dbReference type="NCBI Taxonomy" id="2070688"/>
    <lineage>
        <taxon>Bacteria</taxon>
        <taxon>Bacillati</taxon>
        <taxon>Actinomycetota</taxon>
        <taxon>Coriobacteriia</taxon>
        <taxon>Eggerthellales</taxon>
        <taxon>Eggerthellaceae</taxon>
        <taxon>Rubneribacter</taxon>
    </lineage>
</organism>
<comment type="caution">
    <text evidence="4">The sequence shown here is derived from an EMBL/GenBank/DDBJ whole genome shotgun (WGS) entry which is preliminary data.</text>
</comment>
<dbReference type="Gene3D" id="1.10.3290.10">
    <property type="entry name" value="Fido-like domain"/>
    <property type="match status" value="1"/>
</dbReference>
<dbReference type="Pfam" id="PF02661">
    <property type="entry name" value="Fic"/>
    <property type="match status" value="1"/>
</dbReference>
<dbReference type="Proteomes" id="UP000236488">
    <property type="component" value="Unassembled WGS sequence"/>
</dbReference>
<evidence type="ECO:0000256" key="1">
    <source>
        <dbReference type="PIRSR" id="PIRSR640198-1"/>
    </source>
</evidence>
<keyword evidence="2" id="KW-0067">ATP-binding</keyword>